<comment type="caution">
    <text evidence="2">The sequence shown here is derived from an EMBL/GenBank/DDBJ whole genome shotgun (WGS) entry which is preliminary data.</text>
</comment>
<sequence length="75" mass="8488">MSPKHATKDGNLRESGKSPFPLSSCHVLNKLSKKDRKDIEEKLLFPSLKEQKSADAREHDEAGPKTDRFAIKKKI</sequence>
<dbReference type="AlphaFoldDB" id="A0AAV6VIL7"/>
<dbReference type="Proteomes" id="UP000827092">
    <property type="component" value="Unassembled WGS sequence"/>
</dbReference>
<proteinExistence type="predicted"/>
<gene>
    <name evidence="2" type="ORF">JTE90_028940</name>
</gene>
<keyword evidence="3" id="KW-1185">Reference proteome</keyword>
<feature type="region of interest" description="Disordered" evidence="1">
    <location>
        <begin position="49"/>
        <end position="75"/>
    </location>
</feature>
<dbReference type="EMBL" id="JAFNEN010000075">
    <property type="protein sequence ID" value="KAG8195966.1"/>
    <property type="molecule type" value="Genomic_DNA"/>
</dbReference>
<evidence type="ECO:0000313" key="3">
    <source>
        <dbReference type="Proteomes" id="UP000827092"/>
    </source>
</evidence>
<evidence type="ECO:0000256" key="1">
    <source>
        <dbReference type="SAM" id="MobiDB-lite"/>
    </source>
</evidence>
<accession>A0AAV6VIL7</accession>
<protein>
    <submittedName>
        <fullName evidence="2">Uncharacterized protein</fullName>
    </submittedName>
</protein>
<evidence type="ECO:0000313" key="2">
    <source>
        <dbReference type="EMBL" id="KAG8195966.1"/>
    </source>
</evidence>
<feature type="compositionally biased region" description="Basic and acidic residues" evidence="1">
    <location>
        <begin position="1"/>
        <end position="16"/>
    </location>
</feature>
<feature type="region of interest" description="Disordered" evidence="1">
    <location>
        <begin position="1"/>
        <end position="24"/>
    </location>
</feature>
<reference evidence="2 3" key="1">
    <citation type="journal article" date="2022" name="Nat. Ecol. Evol.">
        <title>A masculinizing supergene underlies an exaggerated male reproductive morph in a spider.</title>
        <authorList>
            <person name="Hendrickx F."/>
            <person name="De Corte Z."/>
            <person name="Sonet G."/>
            <person name="Van Belleghem S.M."/>
            <person name="Kostlbacher S."/>
            <person name="Vangestel C."/>
        </authorList>
    </citation>
    <scope>NUCLEOTIDE SEQUENCE [LARGE SCALE GENOMIC DNA]</scope>
    <source>
        <strain evidence="2">W744_W776</strain>
    </source>
</reference>
<organism evidence="2 3">
    <name type="scientific">Oedothorax gibbosus</name>
    <dbReference type="NCBI Taxonomy" id="931172"/>
    <lineage>
        <taxon>Eukaryota</taxon>
        <taxon>Metazoa</taxon>
        <taxon>Ecdysozoa</taxon>
        <taxon>Arthropoda</taxon>
        <taxon>Chelicerata</taxon>
        <taxon>Arachnida</taxon>
        <taxon>Araneae</taxon>
        <taxon>Araneomorphae</taxon>
        <taxon>Entelegynae</taxon>
        <taxon>Araneoidea</taxon>
        <taxon>Linyphiidae</taxon>
        <taxon>Erigoninae</taxon>
        <taxon>Oedothorax</taxon>
    </lineage>
</organism>
<name>A0AAV6VIL7_9ARAC</name>